<feature type="chain" id="PRO_5026870531" evidence="1">
    <location>
        <begin position="24"/>
        <end position="400"/>
    </location>
</feature>
<dbReference type="EMBL" id="WWCJ01000017">
    <property type="protein sequence ID" value="MYN04514.1"/>
    <property type="molecule type" value="Genomic_DNA"/>
</dbReference>
<comment type="caution">
    <text evidence="2">The sequence shown here is derived from an EMBL/GenBank/DDBJ whole genome shotgun (WGS) entry which is preliminary data.</text>
</comment>
<reference evidence="2 3" key="1">
    <citation type="submission" date="2019-12" db="EMBL/GenBank/DDBJ databases">
        <title>Novel species isolated from a subtropical stream in China.</title>
        <authorList>
            <person name="Lu H."/>
        </authorList>
    </citation>
    <scope>NUCLEOTIDE SEQUENCE [LARGE SCALE GENOMIC DNA]</scope>
    <source>
        <strain evidence="2 3">DS3</strain>
    </source>
</reference>
<keyword evidence="3" id="KW-1185">Reference proteome</keyword>
<evidence type="ECO:0000256" key="1">
    <source>
        <dbReference type="SAM" id="SignalP"/>
    </source>
</evidence>
<protein>
    <submittedName>
        <fullName evidence="2">Uncharacterized protein</fullName>
    </submittedName>
</protein>
<organism evidence="2 3">
    <name type="scientific">Pseudoduganella guangdongensis</name>
    <dbReference type="NCBI Taxonomy" id="2692179"/>
    <lineage>
        <taxon>Bacteria</taxon>
        <taxon>Pseudomonadati</taxon>
        <taxon>Pseudomonadota</taxon>
        <taxon>Betaproteobacteria</taxon>
        <taxon>Burkholderiales</taxon>
        <taxon>Oxalobacteraceae</taxon>
        <taxon>Telluria group</taxon>
        <taxon>Pseudoduganella</taxon>
    </lineage>
</organism>
<dbReference type="AlphaFoldDB" id="A0A6N9HLQ0"/>
<sequence length="400" mass="44629">MFLQDFRKILALTALLVSSTAYAKVLYVFDNPRLIAVNKTEGLTGYYGAEHRVAHFSCSFFFYESGQSNDVSFPITSFTKRGERVPGRVFSKGKGWIVQTDEQHDGCGGAVGDFRKGPDDDHPARFASVEYIPALGIRRVVDTGAVVVALKTRGLRTYVRYVHPATGRVTTSWIETGKLENPFSSQPDALSRQVKYTVHPVTRFNGRRLGKNVSIESVQLVSGPGLSSTSIQAINAKLRDVVKGFRIYAAECQQGAQGHPWGYESKLGKVVISKRYVSVVFERDTVCGGTPDFERDAFVFAKASGKFISPTRLLKEVFPREEFRAGISSYKDLIHVNDNLAEALISDNADVLGDCDGTCDYDIRNKSYRIWMEDGQIVLFPEFSQASYINQQEYFIKVAR</sequence>
<evidence type="ECO:0000313" key="3">
    <source>
        <dbReference type="Proteomes" id="UP000448575"/>
    </source>
</evidence>
<proteinExistence type="predicted"/>
<keyword evidence="1" id="KW-0732">Signal</keyword>
<evidence type="ECO:0000313" key="2">
    <source>
        <dbReference type="EMBL" id="MYN04514.1"/>
    </source>
</evidence>
<feature type="signal peptide" evidence="1">
    <location>
        <begin position="1"/>
        <end position="23"/>
    </location>
</feature>
<accession>A0A6N9HLQ0</accession>
<dbReference type="RefSeq" id="WP_161027473.1">
    <property type="nucleotide sequence ID" value="NZ_WWCJ01000017.1"/>
</dbReference>
<name>A0A6N9HLQ0_9BURK</name>
<gene>
    <name evidence="2" type="ORF">GTP41_20695</name>
</gene>
<dbReference type="Proteomes" id="UP000448575">
    <property type="component" value="Unassembled WGS sequence"/>
</dbReference>